<dbReference type="PROSITE" id="PS51365">
    <property type="entry name" value="RENAL_DIPEPTIDASE_2"/>
    <property type="match status" value="1"/>
</dbReference>
<name>A0A3D4VA65_9BACT</name>
<feature type="region of interest" description="Disordered" evidence="1">
    <location>
        <begin position="11"/>
        <end position="31"/>
    </location>
</feature>
<evidence type="ECO:0000313" key="3">
    <source>
        <dbReference type="Proteomes" id="UP000264071"/>
    </source>
</evidence>
<sequence>MTHLRCDLAHSHGNSENRGASPHVAEAHFPPSTSIAMDRRTVLRTLAHAGMASFAAPAVLRGRYRLFAQSGNEYSARTIALMRESTVIDMLCQFAFDDFRRPGGPLGQRWLRDPRTFTAEDFAMFRDSGVNVLALGSGPGSYDDAMRFYAQWNGFIASNSQWFTRIDDATDLRSVKATGKVGVMLTAQISDHFRTAADVNTFYGLGQRVSQLTYNSQSRIGAGFLENRDGGLSSFGQEIVARMEQVGMVVDLSHCADQTTLDALEVAKRPPIFSHASARALLPACTRCKTDDALRKLAAKGGVVGVPMIRFMIRPAPPVTVQHMVDHVEHLYKLIGPDHVGIGSDLDMIGLSNGMPATGQPNLTNQPNFDRYGAYFASDGMAHVDGLNHPKRVFDLTEAMVQRKHSDANIRLLLGGSFSRVLAQVWK</sequence>
<dbReference type="Proteomes" id="UP000264071">
    <property type="component" value="Unassembled WGS sequence"/>
</dbReference>
<dbReference type="GO" id="GO:0006508">
    <property type="term" value="P:proteolysis"/>
    <property type="evidence" value="ECO:0007669"/>
    <property type="project" value="InterPro"/>
</dbReference>
<accession>A0A3D4VA65</accession>
<dbReference type="InterPro" id="IPR032466">
    <property type="entry name" value="Metal_Hydrolase"/>
</dbReference>
<proteinExistence type="predicted"/>
<evidence type="ECO:0000313" key="2">
    <source>
        <dbReference type="EMBL" id="HCT57528.1"/>
    </source>
</evidence>
<dbReference type="GO" id="GO:0070573">
    <property type="term" value="F:metallodipeptidase activity"/>
    <property type="evidence" value="ECO:0007669"/>
    <property type="project" value="InterPro"/>
</dbReference>
<dbReference type="PANTHER" id="PTHR10443">
    <property type="entry name" value="MICROSOMAL DIPEPTIDASE"/>
    <property type="match status" value="1"/>
</dbReference>
<evidence type="ECO:0000256" key="1">
    <source>
        <dbReference type="SAM" id="MobiDB-lite"/>
    </source>
</evidence>
<dbReference type="Gene3D" id="3.20.20.140">
    <property type="entry name" value="Metal-dependent hydrolases"/>
    <property type="match status" value="1"/>
</dbReference>
<dbReference type="SUPFAM" id="SSF51556">
    <property type="entry name" value="Metallo-dependent hydrolases"/>
    <property type="match status" value="1"/>
</dbReference>
<dbReference type="EMBL" id="DPIY01000009">
    <property type="protein sequence ID" value="HCT57528.1"/>
    <property type="molecule type" value="Genomic_DNA"/>
</dbReference>
<dbReference type="AlphaFoldDB" id="A0A3D4VA65"/>
<dbReference type="InterPro" id="IPR008257">
    <property type="entry name" value="Pept_M19"/>
</dbReference>
<organism evidence="2 3">
    <name type="scientific">Gemmatimonas aurantiaca</name>
    <dbReference type="NCBI Taxonomy" id="173480"/>
    <lineage>
        <taxon>Bacteria</taxon>
        <taxon>Pseudomonadati</taxon>
        <taxon>Gemmatimonadota</taxon>
        <taxon>Gemmatimonadia</taxon>
        <taxon>Gemmatimonadales</taxon>
        <taxon>Gemmatimonadaceae</taxon>
        <taxon>Gemmatimonas</taxon>
    </lineage>
</organism>
<reference evidence="2 3" key="1">
    <citation type="journal article" date="2018" name="Nat. Biotechnol.">
        <title>A standardized bacterial taxonomy based on genome phylogeny substantially revises the tree of life.</title>
        <authorList>
            <person name="Parks D.H."/>
            <person name="Chuvochina M."/>
            <person name="Waite D.W."/>
            <person name="Rinke C."/>
            <person name="Skarshewski A."/>
            <person name="Chaumeil P.A."/>
            <person name="Hugenholtz P."/>
        </authorList>
    </citation>
    <scope>NUCLEOTIDE SEQUENCE [LARGE SCALE GENOMIC DNA]</scope>
    <source>
        <strain evidence="2">UBA8844</strain>
    </source>
</reference>
<dbReference type="PANTHER" id="PTHR10443:SF12">
    <property type="entry name" value="DIPEPTIDASE"/>
    <property type="match status" value="1"/>
</dbReference>
<protein>
    <submittedName>
        <fullName evidence="2">Dipeptidase</fullName>
    </submittedName>
</protein>
<gene>
    <name evidence="2" type="ORF">DGD08_10045</name>
</gene>
<dbReference type="Pfam" id="PF01244">
    <property type="entry name" value="Peptidase_M19"/>
    <property type="match status" value="1"/>
</dbReference>
<comment type="caution">
    <text evidence="2">The sequence shown here is derived from an EMBL/GenBank/DDBJ whole genome shotgun (WGS) entry which is preliminary data.</text>
</comment>